<proteinExistence type="predicted"/>
<dbReference type="Proteomes" id="UP000037023">
    <property type="component" value="Unassembled WGS sequence"/>
</dbReference>
<accession>A0A0L8K9J1</accession>
<evidence type="ECO:0000313" key="2">
    <source>
        <dbReference type="EMBL" id="KOG22575.1"/>
    </source>
</evidence>
<dbReference type="AlphaFoldDB" id="A0A0L8K9J1"/>
<organism evidence="2 3">
    <name type="scientific">Streptomyces viridochromogenes</name>
    <dbReference type="NCBI Taxonomy" id="1938"/>
    <lineage>
        <taxon>Bacteria</taxon>
        <taxon>Bacillati</taxon>
        <taxon>Actinomycetota</taxon>
        <taxon>Actinomycetes</taxon>
        <taxon>Kitasatosporales</taxon>
        <taxon>Streptomycetaceae</taxon>
        <taxon>Streptomyces</taxon>
    </lineage>
</organism>
<dbReference type="EMBL" id="LGUP01000238">
    <property type="protein sequence ID" value="KOG22575.1"/>
    <property type="molecule type" value="Genomic_DNA"/>
</dbReference>
<sequence length="68" mass="7453">MAHLAFAQAEQREPRDAARAEFPGNPALAYVLENLAAEGIDLDHCRDWDDIRAEQGLPDHDRGAQGVA</sequence>
<name>A0A0L8K9J1_STRVR</name>
<evidence type="ECO:0000256" key="1">
    <source>
        <dbReference type="SAM" id="MobiDB-lite"/>
    </source>
</evidence>
<evidence type="ECO:0000313" key="3">
    <source>
        <dbReference type="Proteomes" id="UP000037023"/>
    </source>
</evidence>
<dbReference type="OrthoDB" id="4276082at2"/>
<gene>
    <name evidence="2" type="ORF">ADK34_21805</name>
</gene>
<feature type="region of interest" description="Disordered" evidence="1">
    <location>
        <begin position="1"/>
        <end position="20"/>
    </location>
</feature>
<feature type="compositionally biased region" description="Basic and acidic residues" evidence="1">
    <location>
        <begin position="10"/>
        <end position="19"/>
    </location>
</feature>
<protein>
    <submittedName>
        <fullName evidence="2">Uncharacterized protein</fullName>
    </submittedName>
</protein>
<comment type="caution">
    <text evidence="2">The sequence shown here is derived from an EMBL/GenBank/DDBJ whole genome shotgun (WGS) entry which is preliminary data.</text>
</comment>
<reference evidence="2 3" key="1">
    <citation type="submission" date="2015-06" db="EMBL/GenBank/DDBJ databases">
        <authorList>
            <person name="Hoefler B.C."/>
            <person name="Straight P.D."/>
        </authorList>
    </citation>
    <scope>NUCLEOTIDE SEQUENCE [LARGE SCALE GENOMIC DNA]</scope>
    <source>
        <strain evidence="2 3">NRRL 3427</strain>
    </source>
</reference>
<dbReference type="RefSeq" id="WP_033207396.1">
    <property type="nucleotide sequence ID" value="NZ_LGUP01000238.1"/>
</dbReference>